<dbReference type="NCBIfam" id="TIGR03506">
    <property type="entry name" value="FlgEFG_subfam"/>
    <property type="match status" value="2"/>
</dbReference>
<sequence length="536" mass="54765">MMRALYSAVSGIKAQQTSLDVISNNIANVDTTGYKSQRVSFSDLLSQTLSSASGSNGTSGGTNPVQVGLGTSVASTDTIMTVGSSQSTGVATDLSISGNGFFIVTGGSQSQYQFTREGDLTYDADGNLTINGYKVCGWESYTTDSDGNKVYNTNGAVEPINLYSDSYSGNKKLMAAKATTKETLSGNLKTTATAKGTALNNIGTISQTATTKTNSTGVSVSSASGLTQNSTYTVTLTDGTTSGHFDITVTDASGATVATLTDEDLSDGATLTGSNGESIVLASNSSATAGTLTFTAANSKDQTTTMTVYDAQGNSYDVSVNFTKSYYDSSTGQTSWYWETSSSDSNVSSVTGSGYLLFDSSGNLVTTDSSYPSTASVTVSPSGSSPVTLSLDFSNVASMVLSSGDSSVTSSQDGYAAGTLSSLSISSDGTITGTYSNGQTQSLAQIALANFTNPQGLEKVGDNLYVTTVNSGAFTGGVVAGSNGTGSLSSGTLEMSNVDLAEQFSNMMISQRAYQANSKVITAADQCLQSLINMVS</sequence>
<evidence type="ECO:0000259" key="6">
    <source>
        <dbReference type="Pfam" id="PF00460"/>
    </source>
</evidence>
<dbReference type="GO" id="GO:0005198">
    <property type="term" value="F:structural molecule activity"/>
    <property type="evidence" value="ECO:0007669"/>
    <property type="project" value="InterPro"/>
</dbReference>
<organism evidence="9 10">
    <name type="scientific">Propionispora vibrioides</name>
    <dbReference type="NCBI Taxonomy" id="112903"/>
    <lineage>
        <taxon>Bacteria</taxon>
        <taxon>Bacillati</taxon>
        <taxon>Bacillota</taxon>
        <taxon>Negativicutes</taxon>
        <taxon>Selenomonadales</taxon>
        <taxon>Sporomusaceae</taxon>
        <taxon>Propionispora</taxon>
    </lineage>
</organism>
<feature type="domain" description="Flagellar basal body rod protein N-terminal" evidence="6">
    <location>
        <begin position="5"/>
        <end position="35"/>
    </location>
</feature>
<comment type="subcellular location">
    <subcellularLocation>
        <location evidence="1 5">Bacterial flagellum basal body</location>
    </subcellularLocation>
</comment>
<evidence type="ECO:0000259" key="8">
    <source>
        <dbReference type="Pfam" id="PF07559"/>
    </source>
</evidence>
<dbReference type="InterPro" id="IPR010930">
    <property type="entry name" value="Flg_bb/hook_C_dom"/>
</dbReference>
<dbReference type="GO" id="GO:0071978">
    <property type="term" value="P:bacterial-type flagellum-dependent swarming motility"/>
    <property type="evidence" value="ECO:0007669"/>
    <property type="project" value="TreeGrafter"/>
</dbReference>
<dbReference type="PRINTS" id="PR01005">
    <property type="entry name" value="FLGHOOKAP1"/>
</dbReference>
<keyword evidence="9" id="KW-0966">Cell projection</keyword>
<evidence type="ECO:0000259" key="7">
    <source>
        <dbReference type="Pfam" id="PF06429"/>
    </source>
</evidence>
<dbReference type="RefSeq" id="WP_091745293.1">
    <property type="nucleotide sequence ID" value="NZ_FODY01000006.1"/>
</dbReference>
<dbReference type="PANTHER" id="PTHR30435:SF1">
    <property type="entry name" value="FLAGELLAR HOOK PROTEIN FLGE"/>
    <property type="match status" value="1"/>
</dbReference>
<name>A0A1H8TF08_9FIRM</name>
<reference evidence="9 10" key="1">
    <citation type="submission" date="2016-10" db="EMBL/GenBank/DDBJ databases">
        <authorList>
            <person name="de Groot N.N."/>
        </authorList>
    </citation>
    <scope>NUCLEOTIDE SEQUENCE [LARGE SCALE GENOMIC DNA]</scope>
    <source>
        <strain evidence="9 10">DSM 13305</strain>
    </source>
</reference>
<dbReference type="EMBL" id="FODY01000006">
    <property type="protein sequence ID" value="SEO89461.1"/>
    <property type="molecule type" value="Genomic_DNA"/>
</dbReference>
<dbReference type="OrthoDB" id="9804559at2"/>
<dbReference type="PANTHER" id="PTHR30435">
    <property type="entry name" value="FLAGELLAR PROTEIN"/>
    <property type="match status" value="1"/>
</dbReference>
<dbReference type="Pfam" id="PF07559">
    <property type="entry name" value="FlgE_D2"/>
    <property type="match status" value="1"/>
</dbReference>
<dbReference type="Gene3D" id="2.60.98.20">
    <property type="entry name" value="Flagellar hook protein FlgE"/>
    <property type="match status" value="1"/>
</dbReference>
<dbReference type="GO" id="GO:0005829">
    <property type="term" value="C:cytosol"/>
    <property type="evidence" value="ECO:0007669"/>
    <property type="project" value="TreeGrafter"/>
</dbReference>
<dbReference type="InterPro" id="IPR001444">
    <property type="entry name" value="Flag_bb_rod_N"/>
</dbReference>
<dbReference type="InterPro" id="IPR002371">
    <property type="entry name" value="FlgK"/>
</dbReference>
<feature type="domain" description="Flagellar hook protein FlgE D2" evidence="8">
    <location>
        <begin position="291"/>
        <end position="415"/>
    </location>
</feature>
<comment type="function">
    <text evidence="5">A flexible structure which links the flagellar filament to the drive apparatus in the basal body.</text>
</comment>
<dbReference type="Pfam" id="PF00460">
    <property type="entry name" value="Flg_bb_rod"/>
    <property type="match status" value="1"/>
</dbReference>
<dbReference type="InterPro" id="IPR020013">
    <property type="entry name" value="Flagellar_FlgE/F/G"/>
</dbReference>
<evidence type="ECO:0000256" key="1">
    <source>
        <dbReference type="ARBA" id="ARBA00004117"/>
    </source>
</evidence>
<evidence type="ECO:0000256" key="5">
    <source>
        <dbReference type="RuleBase" id="RU362116"/>
    </source>
</evidence>
<dbReference type="GO" id="GO:0044780">
    <property type="term" value="P:bacterial-type flagellum assembly"/>
    <property type="evidence" value="ECO:0007669"/>
    <property type="project" value="InterPro"/>
</dbReference>
<dbReference type="SUPFAM" id="SSF117143">
    <property type="entry name" value="Flagellar hook protein flgE"/>
    <property type="match status" value="2"/>
</dbReference>
<dbReference type="GO" id="GO:0009425">
    <property type="term" value="C:bacterial-type flagellum basal body"/>
    <property type="evidence" value="ECO:0007669"/>
    <property type="project" value="UniProtKB-SubCell"/>
</dbReference>
<dbReference type="GO" id="GO:0009424">
    <property type="term" value="C:bacterial-type flagellum hook"/>
    <property type="evidence" value="ECO:0007669"/>
    <property type="project" value="InterPro"/>
</dbReference>
<protein>
    <recommendedName>
        <fullName evidence="3 5">Flagellar hook protein FlgE</fullName>
    </recommendedName>
</protein>
<keyword evidence="9" id="KW-0282">Flagellum</keyword>
<evidence type="ECO:0000313" key="9">
    <source>
        <dbReference type="EMBL" id="SEO89461.1"/>
    </source>
</evidence>
<dbReference type="InterPro" id="IPR037925">
    <property type="entry name" value="FlgE/F/G-like"/>
</dbReference>
<dbReference type="InterPro" id="IPR037058">
    <property type="entry name" value="Falgellar_hook_FlgE_sf"/>
</dbReference>
<keyword evidence="4 5" id="KW-0975">Bacterial flagellum</keyword>
<evidence type="ECO:0000256" key="4">
    <source>
        <dbReference type="ARBA" id="ARBA00023143"/>
    </source>
</evidence>
<dbReference type="STRING" id="112903.SAMN04490178_106148"/>
<proteinExistence type="inferred from homology"/>
<evidence type="ECO:0000256" key="3">
    <source>
        <dbReference type="ARBA" id="ARBA00019015"/>
    </source>
</evidence>
<dbReference type="Proteomes" id="UP000198847">
    <property type="component" value="Unassembled WGS sequence"/>
</dbReference>
<feature type="domain" description="Flagellar basal-body/hook protein C-terminal" evidence="7">
    <location>
        <begin position="490"/>
        <end position="534"/>
    </location>
</feature>
<dbReference type="AlphaFoldDB" id="A0A1H8TF08"/>
<keyword evidence="10" id="KW-1185">Reference proteome</keyword>
<dbReference type="InterPro" id="IPR011491">
    <property type="entry name" value="FlgE_D2"/>
</dbReference>
<keyword evidence="9" id="KW-0969">Cilium</keyword>
<evidence type="ECO:0000256" key="2">
    <source>
        <dbReference type="ARBA" id="ARBA00009677"/>
    </source>
</evidence>
<gene>
    <name evidence="9" type="ORF">SAMN04490178_106148</name>
</gene>
<evidence type="ECO:0000313" key="10">
    <source>
        <dbReference type="Proteomes" id="UP000198847"/>
    </source>
</evidence>
<dbReference type="Pfam" id="PF06429">
    <property type="entry name" value="Flg_bbr_C"/>
    <property type="match status" value="1"/>
</dbReference>
<dbReference type="PROSITE" id="PS00588">
    <property type="entry name" value="FLAGELLA_BB_ROD"/>
    <property type="match status" value="1"/>
</dbReference>
<accession>A0A1H8TF08</accession>
<dbReference type="InterPro" id="IPR019776">
    <property type="entry name" value="Flagellar_basal_body_rod_CS"/>
</dbReference>
<comment type="similarity">
    <text evidence="2 5">Belongs to the flagella basal body rod proteins family.</text>
</comment>